<feature type="non-terminal residue" evidence="2">
    <location>
        <position position="1"/>
    </location>
</feature>
<reference evidence="2 3" key="2">
    <citation type="journal article" date="2017" name="Front. Plant Sci.">
        <title>Gene Classification and Mining of Molecular Markers Useful in Red Clover (Trifolium pratense) Breeding.</title>
        <authorList>
            <person name="Istvanek J."/>
            <person name="Dluhosova J."/>
            <person name="Dluhos P."/>
            <person name="Patkova L."/>
            <person name="Nedelnik J."/>
            <person name="Repkova J."/>
        </authorList>
    </citation>
    <scope>NUCLEOTIDE SEQUENCE [LARGE SCALE GENOMIC DNA]</scope>
    <source>
        <strain evidence="3">cv. Tatra</strain>
        <tissue evidence="2">Young leaves</tissue>
    </source>
</reference>
<proteinExistence type="predicted"/>
<reference evidence="2 3" key="1">
    <citation type="journal article" date="2014" name="Am. J. Bot.">
        <title>Genome assembly and annotation for red clover (Trifolium pratense; Fabaceae).</title>
        <authorList>
            <person name="Istvanek J."/>
            <person name="Jaros M."/>
            <person name="Krenek A."/>
            <person name="Repkova J."/>
        </authorList>
    </citation>
    <scope>NUCLEOTIDE SEQUENCE [LARGE SCALE GENOMIC DNA]</scope>
    <source>
        <strain evidence="3">cv. Tatra</strain>
        <tissue evidence="2">Young leaves</tissue>
    </source>
</reference>
<name>A0A2K3PG03_TRIPR</name>
<evidence type="ECO:0000256" key="1">
    <source>
        <dbReference type="SAM" id="MobiDB-lite"/>
    </source>
</evidence>
<feature type="region of interest" description="Disordered" evidence="1">
    <location>
        <begin position="31"/>
        <end position="56"/>
    </location>
</feature>
<dbReference type="AlphaFoldDB" id="A0A2K3PG03"/>
<evidence type="ECO:0000313" key="3">
    <source>
        <dbReference type="Proteomes" id="UP000236291"/>
    </source>
</evidence>
<comment type="caution">
    <text evidence="2">The sequence shown here is derived from an EMBL/GenBank/DDBJ whole genome shotgun (WGS) entry which is preliminary data.</text>
</comment>
<evidence type="ECO:0000313" key="2">
    <source>
        <dbReference type="EMBL" id="PNY14164.1"/>
    </source>
</evidence>
<accession>A0A2K3PG03</accession>
<protein>
    <submittedName>
        <fullName evidence="2">Uncharacterized protein</fullName>
    </submittedName>
</protein>
<dbReference type="Proteomes" id="UP000236291">
    <property type="component" value="Unassembled WGS sequence"/>
</dbReference>
<sequence length="129" mass="14436">GSLIFTDPHKENLFELSNEFWGVKNGAVDIETGADDGENGAEDRETGANDGENGADNMHINVLERAELDRRCVQLKVQEDKMRLQRALLLKEHIDLIHKSLLASSEVGKEVKKHEGQICFLVWSCVCFA</sequence>
<organism evidence="2 3">
    <name type="scientific">Trifolium pratense</name>
    <name type="common">Red clover</name>
    <dbReference type="NCBI Taxonomy" id="57577"/>
    <lineage>
        <taxon>Eukaryota</taxon>
        <taxon>Viridiplantae</taxon>
        <taxon>Streptophyta</taxon>
        <taxon>Embryophyta</taxon>
        <taxon>Tracheophyta</taxon>
        <taxon>Spermatophyta</taxon>
        <taxon>Magnoliopsida</taxon>
        <taxon>eudicotyledons</taxon>
        <taxon>Gunneridae</taxon>
        <taxon>Pentapetalae</taxon>
        <taxon>rosids</taxon>
        <taxon>fabids</taxon>
        <taxon>Fabales</taxon>
        <taxon>Fabaceae</taxon>
        <taxon>Papilionoideae</taxon>
        <taxon>50 kb inversion clade</taxon>
        <taxon>NPAAA clade</taxon>
        <taxon>Hologalegina</taxon>
        <taxon>IRL clade</taxon>
        <taxon>Trifolieae</taxon>
        <taxon>Trifolium</taxon>
    </lineage>
</organism>
<dbReference type="EMBL" id="ASHM01006633">
    <property type="protein sequence ID" value="PNY14164.1"/>
    <property type="molecule type" value="Genomic_DNA"/>
</dbReference>
<gene>
    <name evidence="2" type="ORF">L195_g010838</name>
</gene>